<proteinExistence type="predicted"/>
<evidence type="ECO:0008006" key="7">
    <source>
        <dbReference type="Google" id="ProtNLM"/>
    </source>
</evidence>
<dbReference type="InterPro" id="IPR050498">
    <property type="entry name" value="Ycf3"/>
</dbReference>
<protein>
    <recommendedName>
        <fullName evidence="7">Tetratricopeptide repeat protein</fullName>
    </recommendedName>
</protein>
<keyword evidence="1" id="KW-0677">Repeat</keyword>
<evidence type="ECO:0000256" key="4">
    <source>
        <dbReference type="SAM" id="MobiDB-lite"/>
    </source>
</evidence>
<evidence type="ECO:0000313" key="5">
    <source>
        <dbReference type="EMBL" id="MFC5242245.1"/>
    </source>
</evidence>
<comment type="caution">
    <text evidence="5">The sequence shown here is derived from an EMBL/GenBank/DDBJ whole genome shotgun (WGS) entry which is preliminary data.</text>
</comment>
<dbReference type="Proteomes" id="UP001596035">
    <property type="component" value="Unassembled WGS sequence"/>
</dbReference>
<dbReference type="PANTHER" id="PTHR44858:SF1">
    <property type="entry name" value="UDP-N-ACETYLGLUCOSAMINE--PEPTIDE N-ACETYLGLUCOSAMINYLTRANSFERASE SPINDLY-RELATED"/>
    <property type="match status" value="1"/>
</dbReference>
<evidence type="ECO:0000256" key="2">
    <source>
        <dbReference type="ARBA" id="ARBA00022803"/>
    </source>
</evidence>
<name>A0ABW0DVW7_9ACTN</name>
<feature type="repeat" description="TPR" evidence="3">
    <location>
        <begin position="803"/>
        <end position="836"/>
    </location>
</feature>
<keyword evidence="6" id="KW-1185">Reference proteome</keyword>
<reference evidence="6" key="1">
    <citation type="journal article" date="2019" name="Int. J. Syst. Evol. Microbiol.">
        <title>The Global Catalogue of Microorganisms (GCM) 10K type strain sequencing project: providing services to taxonomists for standard genome sequencing and annotation.</title>
        <authorList>
            <consortium name="The Broad Institute Genomics Platform"/>
            <consortium name="The Broad Institute Genome Sequencing Center for Infectious Disease"/>
            <person name="Wu L."/>
            <person name="Ma J."/>
        </authorList>
    </citation>
    <scope>NUCLEOTIDE SEQUENCE [LARGE SCALE GENOMIC DNA]</scope>
    <source>
        <strain evidence="6">CGMCC 4.7131</strain>
    </source>
</reference>
<gene>
    <name evidence="5" type="ORF">ACFPWV_20410</name>
</gene>
<dbReference type="PROSITE" id="PS50005">
    <property type="entry name" value="TPR"/>
    <property type="match status" value="3"/>
</dbReference>
<dbReference type="SUPFAM" id="SSF52540">
    <property type="entry name" value="P-loop containing nucleoside triphosphate hydrolases"/>
    <property type="match status" value="1"/>
</dbReference>
<keyword evidence="2 3" id="KW-0802">TPR repeat</keyword>
<evidence type="ECO:0000256" key="1">
    <source>
        <dbReference type="ARBA" id="ARBA00022737"/>
    </source>
</evidence>
<evidence type="ECO:0000256" key="3">
    <source>
        <dbReference type="PROSITE-ProRule" id="PRU00339"/>
    </source>
</evidence>
<dbReference type="Pfam" id="PF13181">
    <property type="entry name" value="TPR_8"/>
    <property type="match status" value="2"/>
</dbReference>
<dbReference type="Gene3D" id="1.25.40.10">
    <property type="entry name" value="Tetratricopeptide repeat domain"/>
    <property type="match status" value="2"/>
</dbReference>
<dbReference type="PANTHER" id="PTHR44858">
    <property type="entry name" value="TETRATRICOPEPTIDE REPEAT PROTEIN 6"/>
    <property type="match status" value="1"/>
</dbReference>
<dbReference type="InterPro" id="IPR027417">
    <property type="entry name" value="P-loop_NTPase"/>
</dbReference>
<dbReference type="SUPFAM" id="SSF48452">
    <property type="entry name" value="TPR-like"/>
    <property type="match status" value="1"/>
</dbReference>
<accession>A0ABW0DVW7</accession>
<dbReference type="EMBL" id="JBHSKN010000018">
    <property type="protein sequence ID" value="MFC5242245.1"/>
    <property type="molecule type" value="Genomic_DNA"/>
</dbReference>
<evidence type="ECO:0000313" key="6">
    <source>
        <dbReference type="Proteomes" id="UP001596035"/>
    </source>
</evidence>
<organism evidence="5 6">
    <name type="scientific">Streptomyces atrovirens</name>
    <dbReference type="NCBI Taxonomy" id="285556"/>
    <lineage>
        <taxon>Bacteria</taxon>
        <taxon>Bacillati</taxon>
        <taxon>Actinomycetota</taxon>
        <taxon>Actinomycetes</taxon>
        <taxon>Kitasatosporales</taxon>
        <taxon>Streptomycetaceae</taxon>
        <taxon>Streptomyces</taxon>
    </lineage>
</organism>
<feature type="repeat" description="TPR" evidence="3">
    <location>
        <begin position="769"/>
        <end position="802"/>
    </location>
</feature>
<dbReference type="SMART" id="SM00028">
    <property type="entry name" value="TPR"/>
    <property type="match status" value="6"/>
</dbReference>
<feature type="repeat" description="TPR" evidence="3">
    <location>
        <begin position="701"/>
        <end position="734"/>
    </location>
</feature>
<dbReference type="InterPro" id="IPR011990">
    <property type="entry name" value="TPR-like_helical_dom_sf"/>
</dbReference>
<feature type="region of interest" description="Disordered" evidence="4">
    <location>
        <begin position="571"/>
        <end position="622"/>
    </location>
</feature>
<dbReference type="InterPro" id="IPR019734">
    <property type="entry name" value="TPR_rpt"/>
</dbReference>
<sequence length="852" mass="92744">MAQARLSMQQIAQRRRRAGLVARDAERELFRGNFDLPPEDERHRFLFHVHGDAGVGKTFLVREFEQIARERGALTAYVDESAGSVPEVLAAVCRQAADQGHRFKELDKLLLAHHERRHEAELAALAALDPAPEAGPSAGSMAVARAGLAGLGLIPGVGAFTGAVDPGQLAQGADRLRTALGARFRSHEDVRLVLSPESVLTPVLTKELADAASAVPWIVLFFDTYERTGPFLDGWLHDVMTTDRHGALPATVVVVTAGQRPFDTALWGGFADFVTAVPLEPFTDAEARALLADRGVTAEPVVTEVLRLTGGLPVLVSTLAETRPTGPDDVHDPSATALERFLKWEREPARRAAAVWGALPRWLDADVFRAAAGCPEEQRDELYDWLTGLAFTDERAARLRYHDVVRAPMLRWQRTRSPREWADRHRHLAVTFRRWREESEAGRGAGELWADEEWRELRLAESYHLLCARDPGAPRLVIRDLAEACEQSEAAAERWVRLLGDAGRDADLAMTAGWWRELSEALGEGGPGAVLDRMLSHVPVPPADHPAGGGLTSRWRPVTPRPVFQDDADLLGDPWPRPDPGSAGPGVPVTGVDAGAHAGVAEARGGSDESGEPAVPGTGEMDLGAALSSSLAARLHRGRAVLAAARGDYPAAVAQLGHAVRLAPRDAGLFALRGEYRRVLRHHSAAVRDLREALTLDPGHAYAWASLGATRLALGAPAAALIALDRALELEPDYTWALIRRARVWRELGEPGRRLADLDRAVALQPDSPWAHCERGDALRTAGRDEEALVAYDLALTLDPEYRSAYASRGVSRFNLGHPAEALADLDRALELDPSYTWARTQRDAVVRHRDG</sequence>